<feature type="compositionally biased region" description="Polar residues" evidence="1">
    <location>
        <begin position="64"/>
        <end position="73"/>
    </location>
</feature>
<reference evidence="2 3" key="1">
    <citation type="journal article" date="2008" name="Nature">
        <title>The genome of the choanoflagellate Monosiga brevicollis and the origin of metazoans.</title>
        <authorList>
            <consortium name="JGI Sequencing"/>
            <person name="King N."/>
            <person name="Westbrook M.J."/>
            <person name="Young S.L."/>
            <person name="Kuo A."/>
            <person name="Abedin M."/>
            <person name="Chapman J."/>
            <person name="Fairclough S."/>
            <person name="Hellsten U."/>
            <person name="Isogai Y."/>
            <person name="Letunic I."/>
            <person name="Marr M."/>
            <person name="Pincus D."/>
            <person name="Putnam N."/>
            <person name="Rokas A."/>
            <person name="Wright K.J."/>
            <person name="Zuzow R."/>
            <person name="Dirks W."/>
            <person name="Good M."/>
            <person name="Goodstein D."/>
            <person name="Lemons D."/>
            <person name="Li W."/>
            <person name="Lyons J.B."/>
            <person name="Morris A."/>
            <person name="Nichols S."/>
            <person name="Richter D.J."/>
            <person name="Salamov A."/>
            <person name="Bork P."/>
            <person name="Lim W.A."/>
            <person name="Manning G."/>
            <person name="Miller W.T."/>
            <person name="McGinnis W."/>
            <person name="Shapiro H."/>
            <person name="Tjian R."/>
            <person name="Grigoriev I.V."/>
            <person name="Rokhsar D."/>
        </authorList>
    </citation>
    <scope>NUCLEOTIDE SEQUENCE [LARGE SCALE GENOMIC DNA]</scope>
    <source>
        <strain evidence="3">MX1 / ATCC 50154</strain>
    </source>
</reference>
<sequence>MANTMAPPIGHSEPGLKLDEFISYDGSMMGAGEADGIINSLTDLIATNSADAGCQAPTQMRTLWSVEGSQSPESAYHSDSDLAPAGSPSSSNSCDSTTQWKDCSAFLGLGESLPTPTTTTAPANIMPFSVAYNSYPDLEAFGRRISALPMPQSGATFGLNSSELVPPTPTLRLLTPTRNQAFADLDWNLSFNTLMDIPSPTMVPTAVPSVASLPVPSFPSQVVPETSQSPAARGSAVSPARDTMTVPDGPVTKRAKLISCNSGSGADAQEPRSSLTSMEVPTTPAPVASSESCSRSNSATVPTCKHTTTASRRRPSARKTKGKTPRLQSKEGARQRLKALCKLYLDEFARHPSADPDAFLQWVRRTRFRKADTRCACAGGPSADCACTACAHCRFEKSVRHCIEGQINWPYQTRC</sequence>
<dbReference type="Proteomes" id="UP000001357">
    <property type="component" value="Unassembled WGS sequence"/>
</dbReference>
<gene>
    <name evidence="2" type="ORF">MONBRDRAFT_31686</name>
</gene>
<dbReference type="KEGG" id="mbr:MONBRDRAFT_31686"/>
<dbReference type="AlphaFoldDB" id="A9UV66"/>
<evidence type="ECO:0000313" key="3">
    <source>
        <dbReference type="Proteomes" id="UP000001357"/>
    </source>
</evidence>
<dbReference type="EMBL" id="CH991546">
    <property type="protein sequence ID" value="EDQ90841.1"/>
    <property type="molecule type" value="Genomic_DNA"/>
</dbReference>
<feature type="compositionally biased region" description="Low complexity" evidence="1">
    <location>
        <begin position="87"/>
        <end position="96"/>
    </location>
</feature>
<feature type="compositionally biased region" description="Polar residues" evidence="1">
    <location>
        <begin position="271"/>
        <end position="280"/>
    </location>
</feature>
<accession>A9UV66</accession>
<feature type="region of interest" description="Disordered" evidence="1">
    <location>
        <begin position="218"/>
        <end position="332"/>
    </location>
</feature>
<organism evidence="2 3">
    <name type="scientific">Monosiga brevicollis</name>
    <name type="common">Choanoflagellate</name>
    <dbReference type="NCBI Taxonomy" id="81824"/>
    <lineage>
        <taxon>Eukaryota</taxon>
        <taxon>Choanoflagellata</taxon>
        <taxon>Craspedida</taxon>
        <taxon>Salpingoecidae</taxon>
        <taxon>Monosiga</taxon>
    </lineage>
</organism>
<evidence type="ECO:0000313" key="2">
    <source>
        <dbReference type="EMBL" id="EDQ90841.1"/>
    </source>
</evidence>
<evidence type="ECO:0000256" key="1">
    <source>
        <dbReference type="SAM" id="MobiDB-lite"/>
    </source>
</evidence>
<feature type="region of interest" description="Disordered" evidence="1">
    <location>
        <begin position="64"/>
        <end position="96"/>
    </location>
</feature>
<feature type="compositionally biased region" description="Basic residues" evidence="1">
    <location>
        <begin position="311"/>
        <end position="324"/>
    </location>
</feature>
<dbReference type="GeneID" id="5889492"/>
<dbReference type="InParanoid" id="A9UV66"/>
<keyword evidence="3" id="KW-1185">Reference proteome</keyword>
<feature type="compositionally biased region" description="Polar residues" evidence="1">
    <location>
        <begin position="218"/>
        <end position="230"/>
    </location>
</feature>
<proteinExistence type="predicted"/>
<dbReference type="RefSeq" id="XP_001744138.1">
    <property type="nucleotide sequence ID" value="XM_001744086.1"/>
</dbReference>
<name>A9UV66_MONBE</name>
<protein>
    <submittedName>
        <fullName evidence="2">Uncharacterized protein</fullName>
    </submittedName>
</protein>
<feature type="compositionally biased region" description="Low complexity" evidence="1">
    <location>
        <begin position="289"/>
        <end position="298"/>
    </location>
</feature>